<evidence type="ECO:0000256" key="4">
    <source>
        <dbReference type="ARBA" id="ARBA00022989"/>
    </source>
</evidence>
<dbReference type="Pfam" id="PF06271">
    <property type="entry name" value="RDD"/>
    <property type="match status" value="1"/>
</dbReference>
<dbReference type="Proteomes" id="UP000233350">
    <property type="component" value="Unassembled WGS sequence"/>
</dbReference>
<keyword evidence="9" id="KW-1185">Reference proteome</keyword>
<evidence type="ECO:0000256" key="1">
    <source>
        <dbReference type="ARBA" id="ARBA00004651"/>
    </source>
</evidence>
<name>A0A2N3PLB4_9HELI</name>
<accession>A0A2N3PLB4</accession>
<comment type="caution">
    <text evidence="8">The sequence shown here is derived from an EMBL/GenBank/DDBJ whole genome shotgun (WGS) entry which is preliminary data.</text>
</comment>
<organism evidence="8 9">
    <name type="scientific">Helicobacter winghamensis</name>
    <dbReference type="NCBI Taxonomy" id="157268"/>
    <lineage>
        <taxon>Bacteria</taxon>
        <taxon>Pseudomonadati</taxon>
        <taxon>Campylobacterota</taxon>
        <taxon>Epsilonproteobacteria</taxon>
        <taxon>Campylobacterales</taxon>
        <taxon>Helicobacteraceae</taxon>
        <taxon>Helicobacter</taxon>
    </lineage>
</organism>
<dbReference type="RefSeq" id="WP_006802249.1">
    <property type="nucleotide sequence ID" value="NZ_CABKOI010000021.1"/>
</dbReference>
<evidence type="ECO:0000256" key="2">
    <source>
        <dbReference type="ARBA" id="ARBA00022475"/>
    </source>
</evidence>
<dbReference type="EMBL" id="MBPK01000002">
    <property type="protein sequence ID" value="PKT82587.1"/>
    <property type="molecule type" value="Genomic_DNA"/>
</dbReference>
<evidence type="ECO:0000256" key="6">
    <source>
        <dbReference type="SAM" id="Phobius"/>
    </source>
</evidence>
<sequence>MNSEKIEAILAREEIQTAALWKRIVAHIIDDLLVSMVIIGMYWDGIVQNAGNPEAVLGIISNSWMILYVVRIVYHWLFVRYYGATIGKIVVKIKVIEVGLLDNPSTKQALVRSLLRTLSEFLMYLPFLYILTNALRLGLHDKMANTIVVELKSYNV</sequence>
<evidence type="ECO:0000256" key="5">
    <source>
        <dbReference type="ARBA" id="ARBA00023136"/>
    </source>
</evidence>
<keyword evidence="4 6" id="KW-1133">Transmembrane helix</keyword>
<dbReference type="InterPro" id="IPR010432">
    <property type="entry name" value="RDD"/>
</dbReference>
<dbReference type="AlphaFoldDB" id="A0A2N3PLB4"/>
<evidence type="ECO:0000313" key="9">
    <source>
        <dbReference type="Proteomes" id="UP000233350"/>
    </source>
</evidence>
<dbReference type="OrthoDB" id="5358104at2"/>
<feature type="transmembrane region" description="Helical" evidence="6">
    <location>
        <begin position="20"/>
        <end position="43"/>
    </location>
</feature>
<keyword evidence="2" id="KW-1003">Cell membrane</keyword>
<keyword evidence="5 6" id="KW-0472">Membrane</keyword>
<dbReference type="PANTHER" id="PTHR36115:SF4">
    <property type="entry name" value="MEMBRANE PROTEIN"/>
    <property type="match status" value="1"/>
</dbReference>
<dbReference type="InterPro" id="IPR051791">
    <property type="entry name" value="Pra-immunoreactive"/>
</dbReference>
<dbReference type="GO" id="GO:0005886">
    <property type="term" value="C:plasma membrane"/>
    <property type="evidence" value="ECO:0007669"/>
    <property type="project" value="UniProtKB-SubCell"/>
</dbReference>
<reference evidence="8 9" key="1">
    <citation type="submission" date="2016-07" db="EMBL/GenBank/DDBJ databases">
        <title>Detection of Helicobacter winghamensis from caecal content of red fox (Vulpes vulpes).</title>
        <authorList>
            <person name="Zanoni R.G."/>
            <person name="Florio D."/>
            <person name="Caffara M."/>
            <person name="Renzi M."/>
            <person name="Parisi A."/>
            <person name="Pasquali F."/>
            <person name="Manfreda G."/>
        </authorList>
    </citation>
    <scope>NUCLEOTIDE SEQUENCE [LARGE SCALE GENOMIC DNA]</scope>
    <source>
        <strain evidence="8 9">295_13</strain>
    </source>
</reference>
<protein>
    <submittedName>
        <fullName evidence="8">Transporter</fullName>
    </submittedName>
</protein>
<evidence type="ECO:0000256" key="3">
    <source>
        <dbReference type="ARBA" id="ARBA00022692"/>
    </source>
</evidence>
<dbReference type="PANTHER" id="PTHR36115">
    <property type="entry name" value="PROLINE-RICH ANTIGEN HOMOLOG-RELATED"/>
    <property type="match status" value="1"/>
</dbReference>
<feature type="domain" description="RDD" evidence="7">
    <location>
        <begin position="17"/>
        <end position="145"/>
    </location>
</feature>
<feature type="transmembrane region" description="Helical" evidence="6">
    <location>
        <begin position="55"/>
        <end position="74"/>
    </location>
</feature>
<keyword evidence="3 6" id="KW-0812">Transmembrane</keyword>
<dbReference type="STRING" id="556267.HWAG_00556"/>
<comment type="subcellular location">
    <subcellularLocation>
        <location evidence="1">Cell membrane</location>
        <topology evidence="1">Multi-pass membrane protein</topology>
    </subcellularLocation>
</comment>
<dbReference type="GeneID" id="97289107"/>
<gene>
    <name evidence="8" type="ORF">BCM31_07620</name>
</gene>
<proteinExistence type="predicted"/>
<evidence type="ECO:0000259" key="7">
    <source>
        <dbReference type="Pfam" id="PF06271"/>
    </source>
</evidence>
<evidence type="ECO:0000313" key="8">
    <source>
        <dbReference type="EMBL" id="PKT82587.1"/>
    </source>
</evidence>